<dbReference type="AlphaFoldDB" id="G8WWQ4"/>
<dbReference type="HOGENOM" id="CLU_066641_0_0_11"/>
<dbReference type="Gene3D" id="2.50.20.20">
    <property type="match status" value="1"/>
</dbReference>
<proteinExistence type="predicted"/>
<keyword evidence="1" id="KW-0449">Lipoprotein</keyword>
<organism evidence="1 2">
    <name type="scientific">Streptantibioticus cattleyicolor (strain ATCC 35852 / DSM 46488 / JCM 4925 / NBRC 14057 / NRRL 8057)</name>
    <name type="common">Streptomyces cattleya</name>
    <dbReference type="NCBI Taxonomy" id="1003195"/>
    <lineage>
        <taxon>Bacteria</taxon>
        <taxon>Bacillati</taxon>
        <taxon>Actinomycetota</taxon>
        <taxon>Actinomycetes</taxon>
        <taxon>Kitasatosporales</taxon>
        <taxon>Streptomycetaceae</taxon>
        <taxon>Streptantibioticus</taxon>
    </lineage>
</organism>
<accession>G8WWQ4</accession>
<dbReference type="eggNOG" id="ENOG50333DA">
    <property type="taxonomic scope" value="Bacteria"/>
</dbReference>
<keyword evidence="2" id="KW-1185">Reference proteome</keyword>
<sequence>MSALVALSGCTGQAAGAQDRPSAAARQSVAGAAAALVRSGTSRFRTTMVTAGDGSPRTITGDGTFDYVAGRGALTVVLPPGAPEPGPVTEVVAPGALYLRHRGAGVPRDKWLRVDTARLADGDLVTGGATDPLAAARLLGGVREAAPAGTERVAGAVLWRYRGITRPPAAIRSFAGAPVPFDVALDARGRPRRLREVFTYRTPDGHRMTVTSVTEVYDFGVPVRIALPRAADTYPGMIVSPQG</sequence>
<dbReference type="STRING" id="1003195.SCATT_25700"/>
<protein>
    <submittedName>
        <fullName evidence="1">Putative lipoprotein</fullName>
    </submittedName>
</protein>
<dbReference type="PATRIC" id="fig|1003195.29.peg.2577"/>
<gene>
    <name evidence="1" type="ordered locus">SCATT_25700</name>
</gene>
<dbReference type="EMBL" id="CP003219">
    <property type="protein sequence ID" value="AEW94941.1"/>
    <property type="molecule type" value="Genomic_DNA"/>
</dbReference>
<evidence type="ECO:0000313" key="2">
    <source>
        <dbReference type="Proteomes" id="UP000007842"/>
    </source>
</evidence>
<dbReference type="SUPFAM" id="SSF89392">
    <property type="entry name" value="Prokaryotic lipoproteins and lipoprotein localization factors"/>
    <property type="match status" value="1"/>
</dbReference>
<name>G8WWQ4_STREN</name>
<reference evidence="2" key="1">
    <citation type="submission" date="2011-12" db="EMBL/GenBank/DDBJ databases">
        <title>Complete genome sequence of Streptomyces cattleya strain DSM 46488.</title>
        <authorList>
            <person name="Ou H.-Y."/>
            <person name="Li P."/>
            <person name="Zhao C."/>
            <person name="O'Hagan D."/>
            <person name="Deng Z."/>
        </authorList>
    </citation>
    <scope>NUCLEOTIDE SEQUENCE [LARGE SCALE GENOMIC DNA]</scope>
    <source>
        <strain evidence="2">ATCC 35852 / DSM 46488 / JCM 4925 / NBRC 14057 / NRRL 8057</strain>
    </source>
</reference>
<dbReference type="InterPro" id="IPR029046">
    <property type="entry name" value="LolA/LolB/LppX"/>
</dbReference>
<evidence type="ECO:0000313" key="1">
    <source>
        <dbReference type="EMBL" id="AEW94941.1"/>
    </source>
</evidence>
<dbReference type="Proteomes" id="UP000007842">
    <property type="component" value="Chromosome"/>
</dbReference>
<dbReference type="KEGG" id="scy:SCATT_25700"/>